<reference evidence="7" key="1">
    <citation type="submission" date="2017-10" db="EMBL/GenBank/DDBJ databases">
        <title>A new Pekin duck reference genome.</title>
        <authorList>
            <person name="Hou Z.-C."/>
            <person name="Zhou Z.-K."/>
            <person name="Zhu F."/>
            <person name="Hou S.-S."/>
        </authorList>
    </citation>
    <scope>NUCLEOTIDE SEQUENCE [LARGE SCALE GENOMIC DNA]</scope>
</reference>
<reference evidence="6" key="2">
    <citation type="submission" date="2025-08" db="UniProtKB">
        <authorList>
            <consortium name="Ensembl"/>
        </authorList>
    </citation>
    <scope>IDENTIFICATION</scope>
</reference>
<feature type="compositionally biased region" description="Basic and acidic residues" evidence="5">
    <location>
        <begin position="93"/>
        <end position="108"/>
    </location>
</feature>
<comment type="cofactor">
    <cofactor evidence="1 4">
        <name>FAD</name>
        <dbReference type="ChEBI" id="CHEBI:57692"/>
    </cofactor>
</comment>
<name>A0A493ST96_ANAPP</name>
<dbReference type="AlphaFoldDB" id="A0A493ST96"/>
<evidence type="ECO:0000256" key="4">
    <source>
        <dbReference type="RuleBase" id="RU364054"/>
    </source>
</evidence>
<keyword evidence="4" id="KW-0560">Oxidoreductase</keyword>
<feature type="region of interest" description="Disordered" evidence="5">
    <location>
        <begin position="1"/>
        <end position="33"/>
    </location>
</feature>
<comment type="similarity">
    <text evidence="4">Belongs to the proline oxidase family.</text>
</comment>
<keyword evidence="7" id="KW-1185">Reference proteome</keyword>
<keyword evidence="4" id="KW-0642">Proline metabolism</keyword>
<evidence type="ECO:0000256" key="1">
    <source>
        <dbReference type="ARBA" id="ARBA00001974"/>
    </source>
</evidence>
<dbReference type="GO" id="GO:0004657">
    <property type="term" value="F:proline dehydrogenase activity"/>
    <property type="evidence" value="ECO:0007669"/>
    <property type="project" value="UniProtKB-EC"/>
</dbReference>
<dbReference type="InterPro" id="IPR015659">
    <property type="entry name" value="Proline_oxidase"/>
</dbReference>
<comment type="function">
    <text evidence="4">Converts proline to delta-1-pyrroline-5-carboxylate.</text>
</comment>
<dbReference type="PANTHER" id="PTHR13914:SF29">
    <property type="entry name" value="HYDROXYPROLINE DEHYDROGENASE"/>
    <property type="match status" value="1"/>
</dbReference>
<dbReference type="GO" id="GO:0005739">
    <property type="term" value="C:mitochondrion"/>
    <property type="evidence" value="ECO:0007669"/>
    <property type="project" value="TreeGrafter"/>
</dbReference>
<evidence type="ECO:0000313" key="7">
    <source>
        <dbReference type="Proteomes" id="UP000016666"/>
    </source>
</evidence>
<evidence type="ECO:0000256" key="2">
    <source>
        <dbReference type="ARBA" id="ARBA00022630"/>
    </source>
</evidence>
<evidence type="ECO:0000256" key="3">
    <source>
        <dbReference type="ARBA" id="ARBA00022827"/>
    </source>
</evidence>
<proteinExistence type="inferred from homology"/>
<dbReference type="EC" id="1.5.5.2" evidence="4"/>
<reference evidence="6" key="3">
    <citation type="submission" date="2025-09" db="UniProtKB">
        <authorList>
            <consortium name="Ensembl"/>
        </authorList>
    </citation>
    <scope>IDENTIFICATION</scope>
</reference>
<dbReference type="GO" id="GO:0010133">
    <property type="term" value="P:L-proline catabolic process to L-glutamate"/>
    <property type="evidence" value="ECO:0007669"/>
    <property type="project" value="TreeGrafter"/>
</dbReference>
<protein>
    <recommendedName>
        <fullName evidence="4">Proline dehydrogenase</fullName>
        <ecNumber evidence="4">1.5.5.2</ecNumber>
    </recommendedName>
</protein>
<dbReference type="STRING" id="8840.ENSAPLP00000016723"/>
<feature type="region of interest" description="Disordered" evidence="5">
    <location>
        <begin position="85"/>
        <end position="130"/>
    </location>
</feature>
<dbReference type="GO" id="GO:0071949">
    <property type="term" value="F:FAD binding"/>
    <property type="evidence" value="ECO:0007669"/>
    <property type="project" value="TreeGrafter"/>
</dbReference>
<evidence type="ECO:0000313" key="6">
    <source>
        <dbReference type="Ensembl" id="ENSAPLP00000016723.1"/>
    </source>
</evidence>
<keyword evidence="3 4" id="KW-0274">FAD</keyword>
<organism evidence="6 7">
    <name type="scientific">Anas platyrhynchos platyrhynchos</name>
    <name type="common">Northern mallard</name>
    <dbReference type="NCBI Taxonomy" id="8840"/>
    <lineage>
        <taxon>Eukaryota</taxon>
        <taxon>Metazoa</taxon>
        <taxon>Chordata</taxon>
        <taxon>Craniata</taxon>
        <taxon>Vertebrata</taxon>
        <taxon>Euteleostomi</taxon>
        <taxon>Archelosauria</taxon>
        <taxon>Archosauria</taxon>
        <taxon>Dinosauria</taxon>
        <taxon>Saurischia</taxon>
        <taxon>Theropoda</taxon>
        <taxon>Coelurosauria</taxon>
        <taxon>Aves</taxon>
        <taxon>Neognathae</taxon>
        <taxon>Galloanserae</taxon>
        <taxon>Anseriformes</taxon>
        <taxon>Anatidae</taxon>
        <taxon>Anatinae</taxon>
        <taxon>Anas</taxon>
    </lineage>
</organism>
<comment type="catalytic activity">
    <reaction evidence="4">
        <text>L-proline + a quinone = (S)-1-pyrroline-5-carboxylate + a quinol + H(+)</text>
        <dbReference type="Rhea" id="RHEA:23784"/>
        <dbReference type="ChEBI" id="CHEBI:15378"/>
        <dbReference type="ChEBI" id="CHEBI:17388"/>
        <dbReference type="ChEBI" id="CHEBI:24646"/>
        <dbReference type="ChEBI" id="CHEBI:60039"/>
        <dbReference type="ChEBI" id="CHEBI:132124"/>
        <dbReference type="EC" id="1.5.5.2"/>
    </reaction>
</comment>
<accession>A0A493ST96</accession>
<keyword evidence="2 4" id="KW-0285">Flavoprotein</keyword>
<dbReference type="Proteomes" id="UP000016666">
    <property type="component" value="Unassembled WGS sequence"/>
</dbReference>
<dbReference type="Ensembl" id="ENSAPLT00000020290.1">
    <property type="protein sequence ID" value="ENSAPLP00000016723.1"/>
    <property type="gene ID" value="ENSAPLG00000017055.1"/>
</dbReference>
<evidence type="ECO:0000256" key="5">
    <source>
        <dbReference type="SAM" id="MobiDB-lite"/>
    </source>
</evidence>
<dbReference type="GeneTree" id="ENSGT00960000191418"/>
<dbReference type="PANTHER" id="PTHR13914">
    <property type="entry name" value="PROLINE OXIDASE"/>
    <property type="match status" value="1"/>
</dbReference>
<sequence>MGQGMRPFPPHSAMGQGLSPALPPPHVPMGRPHPQVLRVSRRVLGGRVWGWALRGSVYGHFVGGDSPRQLQATAQRLRDLGLRPLLALPSEDEGQHPEGDGADERPALRECGPTSGGQPQKCGVSPIGVG</sequence>